<name>A0A385SHA9_9BACT</name>
<dbReference type="EMBL" id="CP032382">
    <property type="protein sequence ID" value="AYB30314.1"/>
    <property type="molecule type" value="Genomic_DNA"/>
</dbReference>
<proteinExistence type="predicted"/>
<sequence>MDKIYNILLDDKKIGTTKLEYGDPPMGVVFGEISFIDIATPYDFFKSYCETNKITFTDYADDKMICCAIPNLKVADDKGNEIRGLDGDVFATNTYPSELTIFGIAYPFYEDEFPHHVKAYEERLNRLQNE</sequence>
<dbReference type="KEGG" id="chk:D4L85_06790"/>
<evidence type="ECO:0000313" key="2">
    <source>
        <dbReference type="Proteomes" id="UP000266183"/>
    </source>
</evidence>
<organism evidence="1 2">
    <name type="scientific">Chryseolinea soli</name>
    <dbReference type="NCBI Taxonomy" id="2321403"/>
    <lineage>
        <taxon>Bacteria</taxon>
        <taxon>Pseudomonadati</taxon>
        <taxon>Bacteroidota</taxon>
        <taxon>Cytophagia</taxon>
        <taxon>Cytophagales</taxon>
        <taxon>Fulvivirgaceae</taxon>
        <taxon>Chryseolinea</taxon>
    </lineage>
</organism>
<dbReference type="Proteomes" id="UP000266183">
    <property type="component" value="Chromosome"/>
</dbReference>
<gene>
    <name evidence="1" type="ORF">D4L85_06790</name>
</gene>
<dbReference type="AlphaFoldDB" id="A0A385SHA9"/>
<accession>A0A385SHA9</accession>
<dbReference type="RefSeq" id="WP_119753594.1">
    <property type="nucleotide sequence ID" value="NZ_CP032382.1"/>
</dbReference>
<protein>
    <submittedName>
        <fullName evidence="1">Uncharacterized protein</fullName>
    </submittedName>
</protein>
<keyword evidence="2" id="KW-1185">Reference proteome</keyword>
<reference evidence="2" key="1">
    <citation type="submission" date="2018-09" db="EMBL/GenBank/DDBJ databases">
        <title>Chryseolinea sp. KIS68-18 isolated from soil.</title>
        <authorList>
            <person name="Weon H.-Y."/>
            <person name="Kwon S.-W."/>
            <person name="Lee S.A."/>
        </authorList>
    </citation>
    <scope>NUCLEOTIDE SEQUENCE [LARGE SCALE GENOMIC DNA]</scope>
    <source>
        <strain evidence="2">KIS68-18</strain>
    </source>
</reference>
<dbReference type="OrthoDB" id="8079725at2"/>
<evidence type="ECO:0000313" key="1">
    <source>
        <dbReference type="EMBL" id="AYB30314.1"/>
    </source>
</evidence>